<protein>
    <submittedName>
        <fullName evidence="1">Uncharacterized protein</fullName>
    </submittedName>
</protein>
<dbReference type="EMBL" id="CP024785">
    <property type="protein sequence ID" value="AUB35912.1"/>
    <property type="molecule type" value="Genomic_DNA"/>
</dbReference>
<dbReference type="KEGG" id="nfl:COO91_01805"/>
<accession>A0A2K8SKF1</accession>
<sequence>MNPNYNEQLRQKTIRKSFSDWLKQQIKAMKTVTQIAVRLG</sequence>
<dbReference type="AlphaFoldDB" id="A0A2K8SKF1"/>
<proteinExistence type="predicted"/>
<gene>
    <name evidence="1" type="ORF">COO91_01805</name>
</gene>
<dbReference type="Proteomes" id="UP000232003">
    <property type="component" value="Chromosome"/>
</dbReference>
<organism evidence="1 2">
    <name type="scientific">Nostoc flagelliforme CCNUN1</name>
    <dbReference type="NCBI Taxonomy" id="2038116"/>
    <lineage>
        <taxon>Bacteria</taxon>
        <taxon>Bacillati</taxon>
        <taxon>Cyanobacteriota</taxon>
        <taxon>Cyanophyceae</taxon>
        <taxon>Nostocales</taxon>
        <taxon>Nostocaceae</taxon>
        <taxon>Nostoc</taxon>
    </lineage>
</organism>
<reference evidence="1 2" key="1">
    <citation type="submission" date="2017-11" db="EMBL/GenBank/DDBJ databases">
        <title>Complete genome of a free-living desiccation-tolerant cyanobacterium and its photosynthetic adaptation to extreme terrestrial habitat.</title>
        <authorList>
            <person name="Shang J."/>
        </authorList>
    </citation>
    <scope>NUCLEOTIDE SEQUENCE [LARGE SCALE GENOMIC DNA]</scope>
    <source>
        <strain evidence="1 2">CCNUN1</strain>
    </source>
</reference>
<evidence type="ECO:0000313" key="2">
    <source>
        <dbReference type="Proteomes" id="UP000232003"/>
    </source>
</evidence>
<name>A0A2K8SKF1_9NOSO</name>
<evidence type="ECO:0000313" key="1">
    <source>
        <dbReference type="EMBL" id="AUB35912.1"/>
    </source>
</evidence>
<keyword evidence="2" id="KW-1185">Reference proteome</keyword>